<keyword evidence="12" id="KW-1185">Reference proteome</keyword>
<organism evidence="11 12">
    <name type="scientific">Chlorella sorokiniana</name>
    <name type="common">Freshwater green alga</name>
    <dbReference type="NCBI Taxonomy" id="3076"/>
    <lineage>
        <taxon>Eukaryota</taxon>
        <taxon>Viridiplantae</taxon>
        <taxon>Chlorophyta</taxon>
        <taxon>core chlorophytes</taxon>
        <taxon>Trebouxiophyceae</taxon>
        <taxon>Chlorellales</taxon>
        <taxon>Chlorellaceae</taxon>
        <taxon>Chlorella clade</taxon>
        <taxon>Chlorella</taxon>
    </lineage>
</organism>
<feature type="region of interest" description="Disordered" evidence="8">
    <location>
        <begin position="768"/>
        <end position="829"/>
    </location>
</feature>
<dbReference type="PANTHER" id="PTHR11409">
    <property type="entry name" value="ADENOSINE DEAMINASE"/>
    <property type="match status" value="1"/>
</dbReference>
<dbReference type="InterPro" id="IPR032466">
    <property type="entry name" value="Metal_Hydrolase"/>
</dbReference>
<comment type="caution">
    <text evidence="11">The sequence shown here is derived from an EMBL/GenBank/DDBJ whole genome shotgun (WGS) entry which is preliminary data.</text>
</comment>
<evidence type="ECO:0000256" key="8">
    <source>
        <dbReference type="SAM" id="MobiDB-lite"/>
    </source>
</evidence>
<evidence type="ECO:0000256" key="3">
    <source>
        <dbReference type="ARBA" id="ARBA00022723"/>
    </source>
</evidence>
<feature type="chain" id="PRO_5015124362" evidence="9">
    <location>
        <begin position="21"/>
        <end position="841"/>
    </location>
</feature>
<dbReference type="STRING" id="3076.A0A2P6U2X1"/>
<dbReference type="Pfam" id="PF00962">
    <property type="entry name" value="A_deaminase"/>
    <property type="match status" value="1"/>
</dbReference>
<dbReference type="AlphaFoldDB" id="A0A2P6U2X1"/>
<evidence type="ECO:0000256" key="2">
    <source>
        <dbReference type="ARBA" id="ARBA00006676"/>
    </source>
</evidence>
<comment type="cofactor">
    <cofactor evidence="1">
        <name>Zn(2+)</name>
        <dbReference type="ChEBI" id="CHEBI:29105"/>
    </cofactor>
</comment>
<feature type="domain" description="Adenosine deaminase" evidence="10">
    <location>
        <begin position="414"/>
        <end position="738"/>
    </location>
</feature>
<dbReference type="SUPFAM" id="SSF51556">
    <property type="entry name" value="Metallo-dependent hydrolases"/>
    <property type="match status" value="1"/>
</dbReference>
<evidence type="ECO:0000256" key="4">
    <source>
        <dbReference type="ARBA" id="ARBA00022801"/>
    </source>
</evidence>
<dbReference type="CDD" id="cd00443">
    <property type="entry name" value="ADA_AMPD"/>
    <property type="match status" value="1"/>
</dbReference>
<name>A0A2P6U2X1_CHLSO</name>
<dbReference type="Proteomes" id="UP000239899">
    <property type="component" value="Unassembled WGS sequence"/>
</dbReference>
<feature type="signal peptide" evidence="9">
    <location>
        <begin position="1"/>
        <end position="20"/>
    </location>
</feature>
<keyword evidence="4" id="KW-0378">Hydrolase</keyword>
<keyword evidence="6" id="KW-0546">Nucleotide metabolism</keyword>
<keyword evidence="5" id="KW-0862">Zinc</keyword>
<evidence type="ECO:0000259" key="10">
    <source>
        <dbReference type="Pfam" id="PF00962"/>
    </source>
</evidence>
<dbReference type="EMBL" id="LHPG02000002">
    <property type="protein sequence ID" value="PRW60658.1"/>
    <property type="molecule type" value="Genomic_DNA"/>
</dbReference>
<dbReference type="OrthoDB" id="272271at2759"/>
<comment type="catalytic activity">
    <reaction evidence="7">
        <text>N(6)-methyl-AMP + H2O + H(+) = IMP + methylamine</text>
        <dbReference type="Rhea" id="RHEA:16001"/>
        <dbReference type="ChEBI" id="CHEBI:15377"/>
        <dbReference type="ChEBI" id="CHEBI:15378"/>
        <dbReference type="ChEBI" id="CHEBI:58053"/>
        <dbReference type="ChEBI" id="CHEBI:59338"/>
        <dbReference type="ChEBI" id="CHEBI:144842"/>
    </reaction>
    <physiologicalReaction direction="left-to-right" evidence="7">
        <dbReference type="Rhea" id="RHEA:16002"/>
    </physiologicalReaction>
</comment>
<dbReference type="GO" id="GO:0046103">
    <property type="term" value="P:inosine biosynthetic process"/>
    <property type="evidence" value="ECO:0007669"/>
    <property type="project" value="TreeGrafter"/>
</dbReference>
<protein>
    <submittedName>
        <fullName evidence="11">Adenosine deaminase</fullName>
    </submittedName>
</protein>
<feature type="region of interest" description="Disordered" evidence="8">
    <location>
        <begin position="373"/>
        <end position="392"/>
    </location>
</feature>
<dbReference type="InterPro" id="IPR001365">
    <property type="entry name" value="A_deaminase_dom"/>
</dbReference>
<evidence type="ECO:0000256" key="7">
    <source>
        <dbReference type="ARBA" id="ARBA00048787"/>
    </source>
</evidence>
<evidence type="ECO:0000256" key="9">
    <source>
        <dbReference type="SAM" id="SignalP"/>
    </source>
</evidence>
<dbReference type="InterPro" id="IPR006330">
    <property type="entry name" value="Ado/ade_deaminase"/>
</dbReference>
<sequence>MAKLASLAALLLLLLAGVHARHPSALPRSLKEAADPAPDVLTEEQLACYVKQLPAVQNFACKVLYSTLRRALDLVKNGTMQEETLLEHMQEERADKYGHPDYVTKPGFDADLAAAVLDEAKAAAAAGAPFDQPPAAFCNLSLSTGFHRVMGAYYPFTVDGDFIEGSIRANPALELKVFDHLASAFNLNREDVTWDQLDSLIDTSKGQFALLDALNYLSDQPKSLYRHNVLNLGYIRTKLPSAPGQVPEDQWRLADPDELDICHSDLLLNQTDRLVMGSTWYTIDDTNFFATLLSKYNRTHLAGPSGSAVLLHTLFFDLLGMPETRENQALMLSAVAGDYVPFFHTLTEILMSFSWEMNVPYTLDQDPVEYVKKSRPRGYQAPEPPRMKQPPRRSREFANAASSCEHLAFCRRLPKVELSAHLNGCVRDSTLKELASGVLLDGKPVCLDGLVQLAEETSPSFGECFQMFDLLHTITTKHDAITRITREALADFAEDGAVYVELRTTPKCRPDLGVSRESYMAAVLEGVRQYYENSYRPREADLDCRLLLSIDREKDVDDAMATMELAAQLKDKGVVGVALTGNPTVGEWSELRPAMDAARERGLKVSLEAEGFNPGELAEMLAWRPDRLGHCCCLTPELRQQLLQSRIPVEICLTSNVVTRVVTSYADHPFGDLFRQGHPVAICTDDSGILNTSLTQELAIVAQTFGVSHRELRAMTVAAADYTFLPDKEKRALRKRLQASLGVVVEVAEEEEEEDSFASDALADTFAPMPSGKLVSSESSEPPEPPPEPQASAERRSWVGRRSWGSRRSGGGSSSDGAPQVVPAASSRPRFSWRSLWVKSG</sequence>
<dbReference type="GO" id="GO:0009117">
    <property type="term" value="P:nucleotide metabolic process"/>
    <property type="evidence" value="ECO:0007669"/>
    <property type="project" value="UniProtKB-KW"/>
</dbReference>
<keyword evidence="3" id="KW-0479">Metal-binding</keyword>
<dbReference type="GO" id="GO:0006154">
    <property type="term" value="P:adenosine catabolic process"/>
    <property type="evidence" value="ECO:0007669"/>
    <property type="project" value="TreeGrafter"/>
</dbReference>
<gene>
    <name evidence="11" type="ORF">C2E21_0934</name>
</gene>
<dbReference type="GO" id="GO:0046872">
    <property type="term" value="F:metal ion binding"/>
    <property type="evidence" value="ECO:0007669"/>
    <property type="project" value="UniProtKB-KW"/>
</dbReference>
<evidence type="ECO:0000313" key="11">
    <source>
        <dbReference type="EMBL" id="PRW60658.1"/>
    </source>
</evidence>
<dbReference type="Gene3D" id="3.20.20.140">
    <property type="entry name" value="Metal-dependent hydrolases"/>
    <property type="match status" value="1"/>
</dbReference>
<keyword evidence="9" id="KW-0732">Signal</keyword>
<comment type="similarity">
    <text evidence="2">Belongs to the metallo-dependent hydrolases superfamily. Adenosine and AMP deaminases family.</text>
</comment>
<evidence type="ECO:0000256" key="1">
    <source>
        <dbReference type="ARBA" id="ARBA00001947"/>
    </source>
</evidence>
<evidence type="ECO:0000313" key="12">
    <source>
        <dbReference type="Proteomes" id="UP000239899"/>
    </source>
</evidence>
<dbReference type="GO" id="GO:0004000">
    <property type="term" value="F:adenosine deaminase activity"/>
    <property type="evidence" value="ECO:0007669"/>
    <property type="project" value="TreeGrafter"/>
</dbReference>
<reference evidence="11 12" key="1">
    <citation type="journal article" date="2018" name="Plant J.">
        <title>Genome sequences of Chlorella sorokiniana UTEX 1602 and Micractinium conductrix SAG 241.80: implications to maltose excretion by a green alga.</title>
        <authorList>
            <person name="Arriola M.B."/>
            <person name="Velmurugan N."/>
            <person name="Zhang Y."/>
            <person name="Plunkett M.H."/>
            <person name="Hondzo H."/>
            <person name="Barney B.M."/>
        </authorList>
    </citation>
    <scope>NUCLEOTIDE SEQUENCE [LARGE SCALE GENOMIC DNA]</scope>
    <source>
        <strain evidence="12">UTEX 1602</strain>
    </source>
</reference>
<proteinExistence type="inferred from homology"/>
<evidence type="ECO:0000256" key="6">
    <source>
        <dbReference type="ARBA" id="ARBA00023080"/>
    </source>
</evidence>
<evidence type="ECO:0000256" key="5">
    <source>
        <dbReference type="ARBA" id="ARBA00022833"/>
    </source>
</evidence>
<dbReference type="PANTHER" id="PTHR11409:SF42">
    <property type="entry name" value="ADENOSINE DEAMINASE-LIKE PROTEIN"/>
    <property type="match status" value="1"/>
</dbReference>
<accession>A0A2P6U2X1</accession>